<comment type="pathway">
    <text evidence="9">Amino-acid biosynthesis; L-proline biosynthesis; L-proline from L-glutamate 5-semialdehyde: step 1/1.</text>
</comment>
<feature type="binding site" evidence="11">
    <location>
        <begin position="70"/>
        <end position="73"/>
    </location>
    <ligand>
        <name>NADP(+)</name>
        <dbReference type="ChEBI" id="CHEBI:58349"/>
    </ligand>
</feature>
<dbReference type="OrthoDB" id="9805754at2"/>
<dbReference type="GO" id="GO:0005737">
    <property type="term" value="C:cytoplasm"/>
    <property type="evidence" value="ECO:0007669"/>
    <property type="project" value="UniProtKB-SubCell"/>
</dbReference>
<evidence type="ECO:0000256" key="3">
    <source>
        <dbReference type="ARBA" id="ARBA00022490"/>
    </source>
</evidence>
<dbReference type="RefSeq" id="WP_072579299.1">
    <property type="nucleotide sequence ID" value="NZ_CP016020.1"/>
</dbReference>
<keyword evidence="7 9" id="KW-0560">Oxidoreductase</keyword>
<dbReference type="STRING" id="1547283.A9C19_06975"/>
<dbReference type="InterPro" id="IPR000304">
    <property type="entry name" value="Pyrroline-COOH_reductase"/>
</dbReference>
<feature type="domain" description="Pyrroline-5-carboxylate reductase catalytic N-terminal" evidence="12">
    <location>
        <begin position="3"/>
        <end position="98"/>
    </location>
</feature>
<dbReference type="InterPro" id="IPR029036">
    <property type="entry name" value="P5CR_dimer"/>
</dbReference>
<dbReference type="Gene3D" id="1.10.3730.10">
    <property type="entry name" value="ProC C-terminal domain-like"/>
    <property type="match status" value="1"/>
</dbReference>
<dbReference type="NCBIfam" id="TIGR00112">
    <property type="entry name" value="proC"/>
    <property type="match status" value="1"/>
</dbReference>
<evidence type="ECO:0000256" key="6">
    <source>
        <dbReference type="ARBA" id="ARBA00022857"/>
    </source>
</evidence>
<comment type="function">
    <text evidence="8 9">Catalyzes the reduction of 1-pyrroline-5-carboxylate (PCA) to L-proline.</text>
</comment>
<evidence type="ECO:0000256" key="10">
    <source>
        <dbReference type="NCBIfam" id="TIGR00112"/>
    </source>
</evidence>
<keyword evidence="15" id="KW-1185">Reference proteome</keyword>
<dbReference type="UniPathway" id="UPA00098">
    <property type="reaction ID" value="UER00361"/>
</dbReference>
<comment type="subcellular location">
    <subcellularLocation>
        <location evidence="1 9">Cytoplasm</location>
    </subcellularLocation>
</comment>
<dbReference type="InterPro" id="IPR028939">
    <property type="entry name" value="P5C_Rdtase_cat_N"/>
</dbReference>
<dbReference type="InterPro" id="IPR008927">
    <property type="entry name" value="6-PGluconate_DH-like_C_sf"/>
</dbReference>
<dbReference type="PIRSF" id="PIRSF000193">
    <property type="entry name" value="Pyrrol-5-carb_rd"/>
    <property type="match status" value="1"/>
</dbReference>
<dbReference type="GO" id="GO:0055129">
    <property type="term" value="P:L-proline biosynthetic process"/>
    <property type="evidence" value="ECO:0007669"/>
    <property type="project" value="UniProtKB-UniRule"/>
</dbReference>
<keyword evidence="4 9" id="KW-0028">Amino-acid biosynthesis</keyword>
<dbReference type="Pfam" id="PF14748">
    <property type="entry name" value="P5CR_dimer"/>
    <property type="match status" value="1"/>
</dbReference>
<keyword evidence="3 9" id="KW-0963">Cytoplasm</keyword>
<protein>
    <recommendedName>
        <fullName evidence="9 10">Pyrroline-5-carboxylate reductase</fullName>
        <shortName evidence="9">P5C reductase</shortName>
        <shortName evidence="9">P5CR</shortName>
        <ecNumber evidence="9 10">1.5.1.2</ecNumber>
    </recommendedName>
    <alternativeName>
        <fullName evidence="9">PCA reductase</fullName>
    </alternativeName>
</protein>
<evidence type="ECO:0000259" key="13">
    <source>
        <dbReference type="Pfam" id="PF14748"/>
    </source>
</evidence>
<comment type="catalytic activity">
    <reaction evidence="9">
        <text>L-proline + NADP(+) = (S)-1-pyrroline-5-carboxylate + NADPH + 2 H(+)</text>
        <dbReference type="Rhea" id="RHEA:14109"/>
        <dbReference type="ChEBI" id="CHEBI:15378"/>
        <dbReference type="ChEBI" id="CHEBI:17388"/>
        <dbReference type="ChEBI" id="CHEBI:57783"/>
        <dbReference type="ChEBI" id="CHEBI:58349"/>
        <dbReference type="ChEBI" id="CHEBI:60039"/>
        <dbReference type="EC" id="1.5.1.2"/>
    </reaction>
</comment>
<dbReference type="InterPro" id="IPR036291">
    <property type="entry name" value="NAD(P)-bd_dom_sf"/>
</dbReference>
<evidence type="ECO:0000259" key="12">
    <source>
        <dbReference type="Pfam" id="PF03807"/>
    </source>
</evidence>
<evidence type="ECO:0000256" key="4">
    <source>
        <dbReference type="ARBA" id="ARBA00022605"/>
    </source>
</evidence>
<name>A0A1L3MQ88_9BACI</name>
<keyword evidence="5 9" id="KW-0641">Proline biosynthesis</keyword>
<dbReference type="HAMAP" id="MF_01925">
    <property type="entry name" value="P5C_reductase"/>
    <property type="match status" value="1"/>
</dbReference>
<dbReference type="SUPFAM" id="SSF51735">
    <property type="entry name" value="NAD(P)-binding Rossmann-fold domains"/>
    <property type="match status" value="1"/>
</dbReference>
<comment type="similarity">
    <text evidence="2 9">Belongs to the pyrroline-5-carboxylate reductase family.</text>
</comment>
<evidence type="ECO:0000256" key="5">
    <source>
        <dbReference type="ARBA" id="ARBA00022650"/>
    </source>
</evidence>
<dbReference type="Proteomes" id="UP000181936">
    <property type="component" value="Chromosome"/>
</dbReference>
<dbReference type="SUPFAM" id="SSF48179">
    <property type="entry name" value="6-phosphogluconate dehydrogenase C-terminal domain-like"/>
    <property type="match status" value="1"/>
</dbReference>
<evidence type="ECO:0000256" key="7">
    <source>
        <dbReference type="ARBA" id="ARBA00023002"/>
    </source>
</evidence>
<proteinExistence type="inferred from homology"/>
<reference evidence="14 15" key="1">
    <citation type="journal article" date="2016" name="Sci. Rep.">
        <title>Complete genome sequence and transcriptomic analysis of a novel marine strain Bacillus weihaiensis reveals the mechanism of brown algae degradation.</title>
        <authorList>
            <person name="Zhu Y."/>
            <person name="Chen P."/>
            <person name="Bao Y."/>
            <person name="Men Y."/>
            <person name="Zeng Y."/>
            <person name="Yang J."/>
            <person name="Sun J."/>
            <person name="Sun Y."/>
        </authorList>
    </citation>
    <scope>NUCLEOTIDE SEQUENCE [LARGE SCALE GENOMIC DNA]</scope>
    <source>
        <strain evidence="14 15">Alg07</strain>
    </source>
</reference>
<dbReference type="AlphaFoldDB" id="A0A1L3MQ88"/>
<dbReference type="KEGG" id="bwh:A9C19_06975"/>
<gene>
    <name evidence="9" type="primary">proC</name>
    <name evidence="14" type="ORF">A9C19_06975</name>
</gene>
<dbReference type="PANTHER" id="PTHR11645">
    <property type="entry name" value="PYRROLINE-5-CARBOXYLATE REDUCTASE"/>
    <property type="match status" value="1"/>
</dbReference>
<keyword evidence="6 9" id="KW-0521">NADP</keyword>
<evidence type="ECO:0000256" key="1">
    <source>
        <dbReference type="ARBA" id="ARBA00004496"/>
    </source>
</evidence>
<accession>A0A1L3MQ88</accession>
<dbReference type="EMBL" id="CP016020">
    <property type="protein sequence ID" value="APH04510.1"/>
    <property type="molecule type" value="Genomic_DNA"/>
</dbReference>
<dbReference type="Pfam" id="PF03807">
    <property type="entry name" value="F420_oxidored"/>
    <property type="match status" value="1"/>
</dbReference>
<dbReference type="FunFam" id="1.10.3730.10:FF:000001">
    <property type="entry name" value="Pyrroline-5-carboxylate reductase"/>
    <property type="match status" value="1"/>
</dbReference>
<feature type="binding site" evidence="11">
    <location>
        <begin position="7"/>
        <end position="12"/>
    </location>
    <ligand>
        <name>NADP(+)</name>
        <dbReference type="ChEBI" id="CHEBI:58349"/>
    </ligand>
</feature>
<organism evidence="14 15">
    <name type="scientific">Bacillus weihaiensis</name>
    <dbReference type="NCBI Taxonomy" id="1547283"/>
    <lineage>
        <taxon>Bacteria</taxon>
        <taxon>Bacillati</taxon>
        <taxon>Bacillota</taxon>
        <taxon>Bacilli</taxon>
        <taxon>Bacillales</taxon>
        <taxon>Bacillaceae</taxon>
        <taxon>Bacillus</taxon>
    </lineage>
</organism>
<dbReference type="GO" id="GO:0004735">
    <property type="term" value="F:pyrroline-5-carboxylate reductase activity"/>
    <property type="evidence" value="ECO:0007669"/>
    <property type="project" value="UniProtKB-UniRule"/>
</dbReference>
<evidence type="ECO:0000256" key="2">
    <source>
        <dbReference type="ARBA" id="ARBA00005525"/>
    </source>
</evidence>
<comment type="catalytic activity">
    <reaction evidence="9">
        <text>L-proline + NAD(+) = (S)-1-pyrroline-5-carboxylate + NADH + 2 H(+)</text>
        <dbReference type="Rhea" id="RHEA:14105"/>
        <dbReference type="ChEBI" id="CHEBI:15378"/>
        <dbReference type="ChEBI" id="CHEBI:17388"/>
        <dbReference type="ChEBI" id="CHEBI:57540"/>
        <dbReference type="ChEBI" id="CHEBI:57945"/>
        <dbReference type="ChEBI" id="CHEBI:60039"/>
        <dbReference type="EC" id="1.5.1.2"/>
    </reaction>
</comment>
<sequence length="274" mass="29901">MRRIGFIGAGSMAEAMVAGLIKNGMFNPSDIVVANRSNRERLQHFEKTYGVLTTQDKEELAKETSIIVLAMKPKDVKEGVNGLQNHIHSHLILSVLAGVSTDTISLLLGKELPIIRAMPNTSAAVRKSATAIAANAYVTEEQLEYSRCLFNAIGICKIVEEKQLDAVTGLSGSGPAYVYYVVEAMEKAAVELGLEADIARDLIVQTLVGASKMIATSDKHPSQLRKEVMSPNGTTEAGINVLKEHHFEEVLISCIKRASERSNELSEIFEEKYI</sequence>
<evidence type="ECO:0000256" key="11">
    <source>
        <dbReference type="PIRSR" id="PIRSR000193-1"/>
    </source>
</evidence>
<dbReference type="EC" id="1.5.1.2" evidence="9 10"/>
<evidence type="ECO:0000256" key="8">
    <source>
        <dbReference type="ARBA" id="ARBA00058118"/>
    </source>
</evidence>
<dbReference type="FunFam" id="3.40.50.720:FF:000190">
    <property type="entry name" value="Pyrroline-5-carboxylate reductase"/>
    <property type="match status" value="1"/>
</dbReference>
<evidence type="ECO:0000313" key="14">
    <source>
        <dbReference type="EMBL" id="APH04510.1"/>
    </source>
</evidence>
<dbReference type="Gene3D" id="3.40.50.720">
    <property type="entry name" value="NAD(P)-binding Rossmann-like Domain"/>
    <property type="match status" value="1"/>
</dbReference>
<dbReference type="PANTHER" id="PTHR11645:SF49">
    <property type="entry name" value="PYRROLINE-5-CARBOXYLATE REDUCTASE 1"/>
    <property type="match status" value="1"/>
</dbReference>
<evidence type="ECO:0000256" key="9">
    <source>
        <dbReference type="HAMAP-Rule" id="MF_01925"/>
    </source>
</evidence>
<feature type="domain" description="Pyrroline-5-carboxylate reductase dimerisation" evidence="13">
    <location>
        <begin position="161"/>
        <end position="265"/>
    </location>
</feature>
<evidence type="ECO:0000313" key="15">
    <source>
        <dbReference type="Proteomes" id="UP000181936"/>
    </source>
</evidence>